<comment type="subcellular location">
    <subcellularLocation>
        <location evidence="4">Endoplasmic reticulum membrane</location>
        <topology evidence="4">Peripheral membrane protein</topology>
    </subcellularLocation>
    <subcellularLocation>
        <location evidence="3">Microsome membrane</location>
        <topology evidence="3">Peripheral membrane protein</topology>
    </subcellularLocation>
</comment>
<dbReference type="GO" id="GO:0004497">
    <property type="term" value="F:monooxygenase activity"/>
    <property type="evidence" value="ECO:0007669"/>
    <property type="project" value="UniProtKB-KW"/>
</dbReference>
<keyword evidence="12" id="KW-0503">Monooxygenase</keyword>
<dbReference type="PANTHER" id="PTHR24291:SF189">
    <property type="entry name" value="CYTOCHROME P450 4C3-RELATED"/>
    <property type="match status" value="1"/>
</dbReference>
<organism evidence="15 16">
    <name type="scientific">Polypedilum vanderplanki</name>
    <name type="common">Sleeping chironomid midge</name>
    <dbReference type="NCBI Taxonomy" id="319348"/>
    <lineage>
        <taxon>Eukaryota</taxon>
        <taxon>Metazoa</taxon>
        <taxon>Ecdysozoa</taxon>
        <taxon>Arthropoda</taxon>
        <taxon>Hexapoda</taxon>
        <taxon>Insecta</taxon>
        <taxon>Pterygota</taxon>
        <taxon>Neoptera</taxon>
        <taxon>Endopterygota</taxon>
        <taxon>Diptera</taxon>
        <taxon>Nematocera</taxon>
        <taxon>Chironomoidea</taxon>
        <taxon>Chironomidae</taxon>
        <taxon>Chironominae</taxon>
        <taxon>Polypedilum</taxon>
        <taxon>Polypedilum</taxon>
    </lineage>
</organism>
<gene>
    <name evidence="15" type="ORF">PVAND_017848</name>
</gene>
<dbReference type="GO" id="GO:0005789">
    <property type="term" value="C:endoplasmic reticulum membrane"/>
    <property type="evidence" value="ECO:0007669"/>
    <property type="project" value="UniProtKB-SubCell"/>
</dbReference>
<evidence type="ECO:0000256" key="9">
    <source>
        <dbReference type="ARBA" id="ARBA00022848"/>
    </source>
</evidence>
<protein>
    <recommendedName>
        <fullName evidence="17">Cytochrome P450</fullName>
    </recommendedName>
</protein>
<name>A0A9J6B8V2_POLVA</name>
<dbReference type="GO" id="GO:0016705">
    <property type="term" value="F:oxidoreductase activity, acting on paired donors, with incorporation or reduction of molecular oxygen"/>
    <property type="evidence" value="ECO:0007669"/>
    <property type="project" value="InterPro"/>
</dbReference>
<reference evidence="15" key="1">
    <citation type="submission" date="2021-03" db="EMBL/GenBank/DDBJ databases">
        <title>Chromosome level genome of the anhydrobiotic midge Polypedilum vanderplanki.</title>
        <authorList>
            <person name="Yoshida Y."/>
            <person name="Kikawada T."/>
            <person name="Gusev O."/>
        </authorList>
    </citation>
    <scope>NUCLEOTIDE SEQUENCE</scope>
    <source>
        <strain evidence="15">NIAS01</strain>
        <tissue evidence="15">Whole body or cell culture</tissue>
    </source>
</reference>
<comment type="caution">
    <text evidence="15">The sequence shown here is derived from an EMBL/GenBank/DDBJ whole genome shotgun (WGS) entry which is preliminary data.</text>
</comment>
<evidence type="ECO:0000313" key="15">
    <source>
        <dbReference type="EMBL" id="KAG5666297.1"/>
    </source>
</evidence>
<comment type="function">
    <text evidence="2">May be involved in the metabolism of insect hormones and in the breakdown of synthetic insecticides.</text>
</comment>
<evidence type="ECO:0000256" key="14">
    <source>
        <dbReference type="PIRSR" id="PIRSR602401-1"/>
    </source>
</evidence>
<sequence>MSLILIILVVTLTSLFAIFRFKHRRFYKLAAKIPKLPGGLPIIGATHIFMTAEPKDYLPIMLDMIKKDMVIGSVWFGTQFAVILNTVEDFQKVLTSPNCINKPKLLFDAFFSDSASFCVNNNPHEKRRKLLNPSFTSLMLNKTNFHTNETIKGFINKINAKSDGKTIDIYHDIAACALRGTLHAHFDYDDDSLDYKVVKGFDDFKPLIMQRLGKPWLSFKPFFKLSKLSKQVEAVRTPIYECINKIIESNKHHRIKLEGRCVSTIRQLLDTKQKLSDEEIAEEIFIFIYASHETSALALSACLLLLAMHKNVEEKVFEEIKNAKLSEEFTSISNEETQSFPYIEMVIKETMRLFPPVAVTFRETIAEVEVGDYLIPPDTIVGLPVLLIHRNEKIWGKDAGSFRPERFEPEEFKKIPQFAFLPFLLGKRTCIGYKYAMYFMKIFIINFVKNYKVETDLKFDELKTQMTPATSLLQAIQLKLLKGSENFLIGQ</sequence>
<keyword evidence="11 14" id="KW-0408">Iron</keyword>
<dbReference type="AlphaFoldDB" id="A0A9J6B8V2"/>
<dbReference type="Proteomes" id="UP001107558">
    <property type="component" value="Unassembled WGS sequence"/>
</dbReference>
<evidence type="ECO:0000256" key="13">
    <source>
        <dbReference type="ARBA" id="ARBA00023136"/>
    </source>
</evidence>
<dbReference type="GO" id="GO:0020037">
    <property type="term" value="F:heme binding"/>
    <property type="evidence" value="ECO:0007669"/>
    <property type="project" value="InterPro"/>
</dbReference>
<evidence type="ECO:0000256" key="3">
    <source>
        <dbReference type="ARBA" id="ARBA00004174"/>
    </source>
</evidence>
<evidence type="ECO:0000256" key="2">
    <source>
        <dbReference type="ARBA" id="ARBA00003690"/>
    </source>
</evidence>
<evidence type="ECO:0000256" key="6">
    <source>
        <dbReference type="ARBA" id="ARBA00022617"/>
    </source>
</evidence>
<evidence type="ECO:0000256" key="12">
    <source>
        <dbReference type="ARBA" id="ARBA00023033"/>
    </source>
</evidence>
<dbReference type="InterPro" id="IPR001128">
    <property type="entry name" value="Cyt_P450"/>
</dbReference>
<dbReference type="PRINTS" id="PR00385">
    <property type="entry name" value="P450"/>
</dbReference>
<proteinExistence type="inferred from homology"/>
<dbReference type="Pfam" id="PF00067">
    <property type="entry name" value="p450"/>
    <property type="match status" value="1"/>
</dbReference>
<dbReference type="OrthoDB" id="1470350at2759"/>
<dbReference type="PANTHER" id="PTHR24291">
    <property type="entry name" value="CYTOCHROME P450 FAMILY 4"/>
    <property type="match status" value="1"/>
</dbReference>
<evidence type="ECO:0000256" key="10">
    <source>
        <dbReference type="ARBA" id="ARBA00023002"/>
    </source>
</evidence>
<keyword evidence="10" id="KW-0560">Oxidoreductase</keyword>
<evidence type="ECO:0008006" key="17">
    <source>
        <dbReference type="Google" id="ProtNLM"/>
    </source>
</evidence>
<dbReference type="Gene3D" id="1.10.630.10">
    <property type="entry name" value="Cytochrome P450"/>
    <property type="match status" value="1"/>
</dbReference>
<evidence type="ECO:0000256" key="8">
    <source>
        <dbReference type="ARBA" id="ARBA00022824"/>
    </source>
</evidence>
<evidence type="ECO:0000313" key="16">
    <source>
        <dbReference type="Proteomes" id="UP001107558"/>
    </source>
</evidence>
<keyword evidence="8" id="KW-0256">Endoplasmic reticulum</keyword>
<comment type="similarity">
    <text evidence="5">Belongs to the cytochrome P450 family.</text>
</comment>
<dbReference type="InterPro" id="IPR036396">
    <property type="entry name" value="Cyt_P450_sf"/>
</dbReference>
<evidence type="ECO:0000256" key="4">
    <source>
        <dbReference type="ARBA" id="ARBA00004406"/>
    </source>
</evidence>
<comment type="cofactor">
    <cofactor evidence="1 14">
        <name>heme</name>
        <dbReference type="ChEBI" id="CHEBI:30413"/>
    </cofactor>
</comment>
<evidence type="ECO:0000256" key="7">
    <source>
        <dbReference type="ARBA" id="ARBA00022723"/>
    </source>
</evidence>
<evidence type="ECO:0000256" key="11">
    <source>
        <dbReference type="ARBA" id="ARBA00023004"/>
    </source>
</evidence>
<dbReference type="GO" id="GO:0005506">
    <property type="term" value="F:iron ion binding"/>
    <property type="evidence" value="ECO:0007669"/>
    <property type="project" value="InterPro"/>
</dbReference>
<accession>A0A9J6B8V2</accession>
<keyword evidence="9" id="KW-0492">Microsome</keyword>
<keyword evidence="6 14" id="KW-0349">Heme</keyword>
<dbReference type="InterPro" id="IPR002401">
    <property type="entry name" value="Cyt_P450_E_grp-I"/>
</dbReference>
<dbReference type="EMBL" id="JADBJN010000006">
    <property type="protein sequence ID" value="KAG5666297.1"/>
    <property type="molecule type" value="Genomic_DNA"/>
</dbReference>
<keyword evidence="13" id="KW-0472">Membrane</keyword>
<dbReference type="InterPro" id="IPR050196">
    <property type="entry name" value="Cytochrome_P450_Monoox"/>
</dbReference>
<feature type="binding site" description="axial binding residue" evidence="14">
    <location>
        <position position="430"/>
    </location>
    <ligand>
        <name>heme</name>
        <dbReference type="ChEBI" id="CHEBI:30413"/>
    </ligand>
    <ligandPart>
        <name>Fe</name>
        <dbReference type="ChEBI" id="CHEBI:18248"/>
    </ligandPart>
</feature>
<keyword evidence="16" id="KW-1185">Reference proteome</keyword>
<dbReference type="SUPFAM" id="SSF48264">
    <property type="entry name" value="Cytochrome P450"/>
    <property type="match status" value="1"/>
</dbReference>
<dbReference type="PRINTS" id="PR00463">
    <property type="entry name" value="EP450I"/>
</dbReference>
<evidence type="ECO:0000256" key="5">
    <source>
        <dbReference type="ARBA" id="ARBA00010617"/>
    </source>
</evidence>
<evidence type="ECO:0000256" key="1">
    <source>
        <dbReference type="ARBA" id="ARBA00001971"/>
    </source>
</evidence>
<keyword evidence="7 14" id="KW-0479">Metal-binding</keyword>